<accession>A0AAV6VM04</accession>
<dbReference type="InterPro" id="IPR050734">
    <property type="entry name" value="PIH1/Kintoun_subfamily"/>
</dbReference>
<dbReference type="PANTHER" id="PTHR22997">
    <property type="entry name" value="PIH1 DOMAIN-CONTAINING PROTEIN 1"/>
    <property type="match status" value="1"/>
</dbReference>
<evidence type="ECO:0000259" key="3">
    <source>
        <dbReference type="Pfam" id="PF18201"/>
    </source>
</evidence>
<evidence type="ECO:0008006" key="6">
    <source>
        <dbReference type="Google" id="ProtNLM"/>
    </source>
</evidence>
<evidence type="ECO:0000313" key="4">
    <source>
        <dbReference type="EMBL" id="KAG8197737.1"/>
    </source>
</evidence>
<organism evidence="4 5">
    <name type="scientific">Oedothorax gibbosus</name>
    <dbReference type="NCBI Taxonomy" id="931172"/>
    <lineage>
        <taxon>Eukaryota</taxon>
        <taxon>Metazoa</taxon>
        <taxon>Ecdysozoa</taxon>
        <taxon>Arthropoda</taxon>
        <taxon>Chelicerata</taxon>
        <taxon>Arachnida</taxon>
        <taxon>Araneae</taxon>
        <taxon>Araneomorphae</taxon>
        <taxon>Entelegynae</taxon>
        <taxon>Araneoidea</taxon>
        <taxon>Linyphiidae</taxon>
        <taxon>Erigoninae</taxon>
        <taxon>Oedothorax</taxon>
    </lineage>
</organism>
<comment type="similarity">
    <text evidence="1">Belongs to the PIH1 family.</text>
</comment>
<dbReference type="EMBL" id="JAFNEN010000051">
    <property type="protein sequence ID" value="KAG8197737.1"/>
    <property type="molecule type" value="Genomic_DNA"/>
</dbReference>
<dbReference type="InterPro" id="IPR041442">
    <property type="entry name" value="PIH1D1/2/3_CS-like"/>
</dbReference>
<dbReference type="PANTHER" id="PTHR22997:SF3">
    <property type="entry name" value="PROTEIN KINTOUN"/>
    <property type="match status" value="1"/>
</dbReference>
<name>A0AAV6VM04_9ARAC</name>
<dbReference type="AlphaFoldDB" id="A0AAV6VM04"/>
<dbReference type="Proteomes" id="UP000827092">
    <property type="component" value="Unassembled WGS sequence"/>
</dbReference>
<feature type="domain" description="PIH1 N-terminal" evidence="2">
    <location>
        <begin position="41"/>
        <end position="195"/>
    </location>
</feature>
<sequence>MAGETEREDLNLTADEATRLKNAFENKEFLKLFQEYVEDVNSEKSRKVFEEEIIVMEKERGFDVKFVHPDPVYVMKFVNDGGKIFINLCKNQYVGKPISEQKKGGSEWKIPTILTKPREDLDKRGTKCTVVDVMFHPKTIELARNNSRFRNMIEDTAVSMTRQQFSINLNLESAVRPKMKYKGKAPSVILRKNLKNGSTFEPIEDYYKKLINEKLLAEKEHSKIGKSEKVFDNSDSIEKPSKTCDSSEKETSKIHDFDEPEYSLKYRDILDLKDYSLMGYTDKVAPKQIIIAIKLPAVQRATEVELDVSSKSVKLRSCTGMPHSYILEINLCYNVDQNMCTAKFDSAKKVLEVNLPVLERSAPTCS</sequence>
<evidence type="ECO:0000259" key="2">
    <source>
        <dbReference type="Pfam" id="PF08190"/>
    </source>
</evidence>
<reference evidence="4 5" key="1">
    <citation type="journal article" date="2022" name="Nat. Ecol. Evol.">
        <title>A masculinizing supergene underlies an exaggerated male reproductive morph in a spider.</title>
        <authorList>
            <person name="Hendrickx F."/>
            <person name="De Corte Z."/>
            <person name="Sonet G."/>
            <person name="Van Belleghem S.M."/>
            <person name="Kostlbacher S."/>
            <person name="Vangestel C."/>
        </authorList>
    </citation>
    <scope>NUCLEOTIDE SEQUENCE [LARGE SCALE GENOMIC DNA]</scope>
    <source>
        <strain evidence="4">W744_W776</strain>
    </source>
</reference>
<evidence type="ECO:0000256" key="1">
    <source>
        <dbReference type="ARBA" id="ARBA00008511"/>
    </source>
</evidence>
<dbReference type="GO" id="GO:0005737">
    <property type="term" value="C:cytoplasm"/>
    <property type="evidence" value="ECO:0007669"/>
    <property type="project" value="TreeGrafter"/>
</dbReference>
<dbReference type="Pfam" id="PF08190">
    <property type="entry name" value="PIH1"/>
    <property type="match status" value="1"/>
</dbReference>
<evidence type="ECO:0000313" key="5">
    <source>
        <dbReference type="Proteomes" id="UP000827092"/>
    </source>
</evidence>
<dbReference type="Pfam" id="PF18201">
    <property type="entry name" value="PIH1_CS"/>
    <property type="match status" value="1"/>
</dbReference>
<keyword evidence="5" id="KW-1185">Reference proteome</keyword>
<comment type="caution">
    <text evidence="4">The sequence shown here is derived from an EMBL/GenBank/DDBJ whole genome shotgun (WGS) entry which is preliminary data.</text>
</comment>
<dbReference type="InterPro" id="IPR012981">
    <property type="entry name" value="PIH1_N"/>
</dbReference>
<proteinExistence type="inferred from homology"/>
<protein>
    <recommendedName>
        <fullName evidence="6">Protein kintoun</fullName>
    </recommendedName>
</protein>
<gene>
    <name evidence="4" type="ORF">JTE90_006787</name>
</gene>
<feature type="domain" description="PIH1D1/2/3 CS-like" evidence="3">
    <location>
        <begin position="258"/>
        <end position="358"/>
    </location>
</feature>